<dbReference type="RefSeq" id="XP_007865908.1">
    <property type="nucleotide sequence ID" value="XM_007867717.1"/>
</dbReference>
<dbReference type="GeneID" id="19309491"/>
<evidence type="ECO:0000313" key="2">
    <source>
        <dbReference type="EMBL" id="EPQ55884.1"/>
    </source>
</evidence>
<gene>
    <name evidence="2" type="ORF">GLOTRDRAFT_93416</name>
</gene>
<evidence type="ECO:0000313" key="3">
    <source>
        <dbReference type="Proteomes" id="UP000030669"/>
    </source>
</evidence>
<dbReference type="EMBL" id="KB469301">
    <property type="protein sequence ID" value="EPQ55884.1"/>
    <property type="molecule type" value="Genomic_DNA"/>
</dbReference>
<keyword evidence="3" id="KW-1185">Reference proteome</keyword>
<feature type="region of interest" description="Disordered" evidence="1">
    <location>
        <begin position="126"/>
        <end position="161"/>
    </location>
</feature>
<name>S7RS76_GLOTA</name>
<dbReference type="OMA" id="FRACRII"/>
<evidence type="ECO:0000256" key="1">
    <source>
        <dbReference type="SAM" id="MobiDB-lite"/>
    </source>
</evidence>
<dbReference type="AlphaFoldDB" id="S7RS76"/>
<feature type="compositionally biased region" description="Low complexity" evidence="1">
    <location>
        <begin position="129"/>
        <end position="146"/>
    </location>
</feature>
<dbReference type="HOGENOM" id="CLU_690886_0_0_1"/>
<organism evidence="2 3">
    <name type="scientific">Gloeophyllum trabeum (strain ATCC 11539 / FP-39264 / Madison 617)</name>
    <name type="common">Brown rot fungus</name>
    <dbReference type="NCBI Taxonomy" id="670483"/>
    <lineage>
        <taxon>Eukaryota</taxon>
        <taxon>Fungi</taxon>
        <taxon>Dikarya</taxon>
        <taxon>Basidiomycota</taxon>
        <taxon>Agaricomycotina</taxon>
        <taxon>Agaricomycetes</taxon>
        <taxon>Gloeophyllales</taxon>
        <taxon>Gloeophyllaceae</taxon>
        <taxon>Gloeophyllum</taxon>
    </lineage>
</organism>
<dbReference type="KEGG" id="gtr:GLOTRDRAFT_93416"/>
<dbReference type="Proteomes" id="UP000030669">
    <property type="component" value="Unassembled WGS sequence"/>
</dbReference>
<proteinExistence type="predicted"/>
<sequence length="399" mass="44704">MSSASTKKQNYRCYCQACHGKVKHQREEFRWNNKITFQNNQGDPGESNWELEPSTSLSHPFGSSHRGICPPLPIVPDAPSASLPQAPTHRPLEIESKQPHDEDIFNMDVNYSHDQQYELTCSAGLLTESHSSPSDSDSSSSINQSSNEAGPPADNFPDDHGSVRVQTEVLTLQKQSQLSTQQLDLYDNPDDGGDIQNPLASSRFAADESRTSRAAPMLDIPPLEPCEPGRSYSESHHSWFMRMVLILVSSLNIKYHVTFCVCSLILWTMRTIFIALGHLVQNDKMLTLTSVIYNFELEDRFQISPACPRARFYMSPLRRRTIPTTKPDIIRESHWGICSAATVPISTLSNLLVGFLAEGENESICEQWLDYEPSKAGEYHLMLDGDVLKPLPRPALAQT</sequence>
<protein>
    <submittedName>
        <fullName evidence="2">Uncharacterized protein</fullName>
    </submittedName>
</protein>
<feature type="region of interest" description="Disordered" evidence="1">
    <location>
        <begin position="38"/>
        <end position="63"/>
    </location>
</feature>
<reference evidence="2 3" key="1">
    <citation type="journal article" date="2012" name="Science">
        <title>The Paleozoic origin of enzymatic lignin decomposition reconstructed from 31 fungal genomes.</title>
        <authorList>
            <person name="Floudas D."/>
            <person name="Binder M."/>
            <person name="Riley R."/>
            <person name="Barry K."/>
            <person name="Blanchette R.A."/>
            <person name="Henrissat B."/>
            <person name="Martinez A.T."/>
            <person name="Otillar R."/>
            <person name="Spatafora J.W."/>
            <person name="Yadav J.S."/>
            <person name="Aerts A."/>
            <person name="Benoit I."/>
            <person name="Boyd A."/>
            <person name="Carlson A."/>
            <person name="Copeland A."/>
            <person name="Coutinho P.M."/>
            <person name="de Vries R.P."/>
            <person name="Ferreira P."/>
            <person name="Findley K."/>
            <person name="Foster B."/>
            <person name="Gaskell J."/>
            <person name="Glotzer D."/>
            <person name="Gorecki P."/>
            <person name="Heitman J."/>
            <person name="Hesse C."/>
            <person name="Hori C."/>
            <person name="Igarashi K."/>
            <person name="Jurgens J.A."/>
            <person name="Kallen N."/>
            <person name="Kersten P."/>
            <person name="Kohler A."/>
            <person name="Kuees U."/>
            <person name="Kumar T.K.A."/>
            <person name="Kuo A."/>
            <person name="LaButti K."/>
            <person name="Larrondo L.F."/>
            <person name="Lindquist E."/>
            <person name="Ling A."/>
            <person name="Lombard V."/>
            <person name="Lucas S."/>
            <person name="Lundell T."/>
            <person name="Martin R."/>
            <person name="McLaughlin D.J."/>
            <person name="Morgenstern I."/>
            <person name="Morin E."/>
            <person name="Murat C."/>
            <person name="Nagy L.G."/>
            <person name="Nolan M."/>
            <person name="Ohm R.A."/>
            <person name="Patyshakuliyeva A."/>
            <person name="Rokas A."/>
            <person name="Ruiz-Duenas F.J."/>
            <person name="Sabat G."/>
            <person name="Salamov A."/>
            <person name="Samejima M."/>
            <person name="Schmutz J."/>
            <person name="Slot J.C."/>
            <person name="St John F."/>
            <person name="Stenlid J."/>
            <person name="Sun H."/>
            <person name="Sun S."/>
            <person name="Syed K."/>
            <person name="Tsang A."/>
            <person name="Wiebenga A."/>
            <person name="Young D."/>
            <person name="Pisabarro A."/>
            <person name="Eastwood D.C."/>
            <person name="Martin F."/>
            <person name="Cullen D."/>
            <person name="Grigoriev I.V."/>
            <person name="Hibbett D.S."/>
        </authorList>
    </citation>
    <scope>NUCLEOTIDE SEQUENCE [LARGE SCALE GENOMIC DNA]</scope>
    <source>
        <strain evidence="2 3">ATCC 11539</strain>
    </source>
</reference>
<accession>S7RS76</accession>
<feature type="region of interest" description="Disordered" evidence="1">
    <location>
        <begin position="183"/>
        <end position="211"/>
    </location>
</feature>